<dbReference type="AlphaFoldDB" id="A0A0T5NMH2"/>
<reference evidence="1 2" key="1">
    <citation type="submission" date="2015-04" db="EMBL/GenBank/DDBJ databases">
        <title>The draft genome sequence of Roseovarius indicus B108T.</title>
        <authorList>
            <person name="Li G."/>
            <person name="Lai Q."/>
            <person name="Shao Z."/>
            <person name="Yan P."/>
        </authorList>
    </citation>
    <scope>NUCLEOTIDE SEQUENCE [LARGE SCALE GENOMIC DNA]</scope>
    <source>
        <strain evidence="1 2">B108</strain>
    </source>
</reference>
<evidence type="ECO:0000313" key="1">
    <source>
        <dbReference type="EMBL" id="KRS10185.1"/>
    </source>
</evidence>
<dbReference type="Proteomes" id="UP000051401">
    <property type="component" value="Unassembled WGS sequence"/>
</dbReference>
<evidence type="ECO:0000313" key="2">
    <source>
        <dbReference type="Proteomes" id="UP000051401"/>
    </source>
</evidence>
<accession>A0A0T5NMH2</accession>
<organism evidence="1 2">
    <name type="scientific">Roseovarius indicus</name>
    <dbReference type="NCBI Taxonomy" id="540747"/>
    <lineage>
        <taxon>Bacteria</taxon>
        <taxon>Pseudomonadati</taxon>
        <taxon>Pseudomonadota</taxon>
        <taxon>Alphaproteobacteria</taxon>
        <taxon>Rhodobacterales</taxon>
        <taxon>Roseobacteraceae</taxon>
        <taxon>Roseovarius</taxon>
    </lineage>
</organism>
<dbReference type="EMBL" id="LAXI01000109">
    <property type="protein sequence ID" value="KRS10185.1"/>
    <property type="molecule type" value="Genomic_DNA"/>
</dbReference>
<proteinExistence type="predicted"/>
<feature type="non-terminal residue" evidence="1">
    <location>
        <position position="117"/>
    </location>
</feature>
<gene>
    <name evidence="1" type="ORF">XM52_29285</name>
</gene>
<keyword evidence="2" id="KW-1185">Reference proteome</keyword>
<name>A0A0T5NMH2_9RHOB</name>
<comment type="caution">
    <text evidence="1">The sequence shown here is derived from an EMBL/GenBank/DDBJ whole genome shotgun (WGS) entry which is preliminary data.</text>
</comment>
<sequence>MVIDTGVVDDCSYAKYFARVGACREFTAQPPQGCGFQLVVTGFMAFPISADDFRELKPSGKFFKVAKAFTNDGPRRQIPFFSISVSLADKPFHHAGQCPAIGLCPRREVSGHLGIQP</sequence>
<protein>
    <submittedName>
        <fullName evidence="1">Uncharacterized protein</fullName>
    </submittedName>
</protein>